<evidence type="ECO:0000313" key="2">
    <source>
        <dbReference type="EMBL" id="CAD8380668.1"/>
    </source>
</evidence>
<dbReference type="AlphaFoldDB" id="A0A7S0FVD3"/>
<gene>
    <name evidence="2" type="ORF">MPOL1434_LOCUS11145</name>
</gene>
<reference evidence="2" key="1">
    <citation type="submission" date="2021-01" db="EMBL/GenBank/DDBJ databases">
        <authorList>
            <person name="Corre E."/>
            <person name="Pelletier E."/>
            <person name="Niang G."/>
            <person name="Scheremetjew M."/>
            <person name="Finn R."/>
            <person name="Kale V."/>
            <person name="Holt S."/>
            <person name="Cochrane G."/>
            <person name="Meng A."/>
            <person name="Brown T."/>
            <person name="Cohen L."/>
        </authorList>
    </citation>
    <scope>NUCLEOTIDE SEQUENCE</scope>
    <source>
        <strain evidence="2">CCMP3303</strain>
    </source>
</reference>
<evidence type="ECO:0000256" key="1">
    <source>
        <dbReference type="SAM" id="MobiDB-lite"/>
    </source>
</evidence>
<feature type="region of interest" description="Disordered" evidence="1">
    <location>
        <begin position="1"/>
        <end position="50"/>
    </location>
</feature>
<proteinExistence type="predicted"/>
<feature type="compositionally biased region" description="Low complexity" evidence="1">
    <location>
        <begin position="229"/>
        <end position="239"/>
    </location>
</feature>
<feature type="region of interest" description="Disordered" evidence="1">
    <location>
        <begin position="149"/>
        <end position="170"/>
    </location>
</feature>
<sequence>MTTTAVSTSTFRPRARSGSILSSQRLPRASATGNGITRKERAGQCGPAMTIENPLKVSFRQGALRPKSALPSSLLPKSSSSASTTTSSPSRGAKRPASSAAVAIPLPSSHIPRTKSELQLREDTAAAEWADLAMFHRLVNGMRSRNQKQLQEQHLVGTSALAQQRRQDDELRRRLQHERQRSGLFPPAPSRGTRHHAERCINSIISTRQPQPQEEQGQDQDAHRIVSPETTATTKATAAAEKDPQRHDRLETLHSALFQAANEDWSLEGYDDKAAKEEDAAAAATGDDAADDGIFSLDL</sequence>
<feature type="compositionally biased region" description="Low complexity" evidence="1">
    <location>
        <begin position="67"/>
        <end position="90"/>
    </location>
</feature>
<name>A0A7S0FVD3_9STRA</name>
<feature type="compositionally biased region" description="Polar residues" evidence="1">
    <location>
        <begin position="19"/>
        <end position="35"/>
    </location>
</feature>
<accession>A0A7S0FVD3</accession>
<organism evidence="2">
    <name type="scientific">Minutocellus polymorphus</name>
    <dbReference type="NCBI Taxonomy" id="265543"/>
    <lineage>
        <taxon>Eukaryota</taxon>
        <taxon>Sar</taxon>
        <taxon>Stramenopiles</taxon>
        <taxon>Ochrophyta</taxon>
        <taxon>Bacillariophyta</taxon>
        <taxon>Mediophyceae</taxon>
        <taxon>Cymatosirophycidae</taxon>
        <taxon>Cymatosirales</taxon>
        <taxon>Cymatosiraceae</taxon>
        <taxon>Minutocellus</taxon>
    </lineage>
</organism>
<dbReference type="EMBL" id="HBEJ01019138">
    <property type="protein sequence ID" value="CAD8380668.1"/>
    <property type="molecule type" value="Transcribed_RNA"/>
</dbReference>
<feature type="region of interest" description="Disordered" evidence="1">
    <location>
        <begin position="278"/>
        <end position="299"/>
    </location>
</feature>
<feature type="compositionally biased region" description="Polar residues" evidence="1">
    <location>
        <begin position="1"/>
        <end position="11"/>
    </location>
</feature>
<protein>
    <submittedName>
        <fullName evidence="2">Uncharacterized protein</fullName>
    </submittedName>
</protein>
<feature type="region of interest" description="Disordered" evidence="1">
    <location>
        <begin position="205"/>
        <end position="246"/>
    </location>
</feature>
<feature type="region of interest" description="Disordered" evidence="1">
    <location>
        <begin position="67"/>
        <end position="119"/>
    </location>
</feature>